<reference evidence="2" key="1">
    <citation type="journal article" date="2010" name="Nat. Biotechnol.">
        <title>Draft genome sequence of the oilseed species Ricinus communis.</title>
        <authorList>
            <person name="Chan A.P."/>
            <person name="Crabtree J."/>
            <person name="Zhao Q."/>
            <person name="Lorenzi H."/>
            <person name="Orvis J."/>
            <person name="Puiu D."/>
            <person name="Melake-Berhan A."/>
            <person name="Jones K.M."/>
            <person name="Redman J."/>
            <person name="Chen G."/>
            <person name="Cahoon E.B."/>
            <person name="Gedil M."/>
            <person name="Stanke M."/>
            <person name="Haas B.J."/>
            <person name="Wortman J.R."/>
            <person name="Fraser-Liggett C.M."/>
            <person name="Ravel J."/>
            <person name="Rabinowicz P.D."/>
        </authorList>
    </citation>
    <scope>NUCLEOTIDE SEQUENCE [LARGE SCALE GENOMIC DNA]</scope>
    <source>
        <strain evidence="2">cv. Hale</strain>
    </source>
</reference>
<evidence type="ECO:0008006" key="3">
    <source>
        <dbReference type="Google" id="ProtNLM"/>
    </source>
</evidence>
<sequence>MVFNVQEAKNLAMKIELLFQEQTHSTNCRKYGSIDNKALSDKGKSTLFVYNIVETANIGVGKKEGSNSGRRCGEVGHHSNECPKRRAVNIVEKDDDFIGDEVCEPEEDGDYKQEEYNCAKNQPKALKTEGRNFLPIVHGPSSFMGECKETQEVHLMVGYH</sequence>
<dbReference type="eggNOG" id="ENOG502SYGI">
    <property type="taxonomic scope" value="Eukaryota"/>
</dbReference>
<dbReference type="Proteomes" id="UP000008311">
    <property type="component" value="Unassembled WGS sequence"/>
</dbReference>
<evidence type="ECO:0000313" key="2">
    <source>
        <dbReference type="Proteomes" id="UP000008311"/>
    </source>
</evidence>
<protein>
    <recommendedName>
        <fullName evidence="3">CCHC-type domain-containing protein</fullName>
    </recommendedName>
</protein>
<keyword evidence="2" id="KW-1185">Reference proteome</keyword>
<name>B9S5L1_RICCO</name>
<gene>
    <name evidence="1" type="ORF">RCOM_0978080</name>
</gene>
<accession>B9S5L1</accession>
<dbReference type="EMBL" id="EQ973874">
    <property type="protein sequence ID" value="EEF41136.1"/>
    <property type="molecule type" value="Genomic_DNA"/>
</dbReference>
<dbReference type="AlphaFoldDB" id="B9S5L1"/>
<evidence type="ECO:0000313" key="1">
    <source>
        <dbReference type="EMBL" id="EEF41136.1"/>
    </source>
</evidence>
<organism evidence="1 2">
    <name type="scientific">Ricinus communis</name>
    <name type="common">Castor bean</name>
    <dbReference type="NCBI Taxonomy" id="3988"/>
    <lineage>
        <taxon>Eukaryota</taxon>
        <taxon>Viridiplantae</taxon>
        <taxon>Streptophyta</taxon>
        <taxon>Embryophyta</taxon>
        <taxon>Tracheophyta</taxon>
        <taxon>Spermatophyta</taxon>
        <taxon>Magnoliopsida</taxon>
        <taxon>eudicotyledons</taxon>
        <taxon>Gunneridae</taxon>
        <taxon>Pentapetalae</taxon>
        <taxon>rosids</taxon>
        <taxon>fabids</taxon>
        <taxon>Malpighiales</taxon>
        <taxon>Euphorbiaceae</taxon>
        <taxon>Acalyphoideae</taxon>
        <taxon>Acalypheae</taxon>
        <taxon>Ricinus</taxon>
    </lineage>
</organism>
<proteinExistence type="predicted"/>
<dbReference type="InParanoid" id="B9S5L1"/>